<evidence type="ECO:0000256" key="3">
    <source>
        <dbReference type="ARBA" id="ARBA00022679"/>
    </source>
</evidence>
<evidence type="ECO:0000256" key="4">
    <source>
        <dbReference type="ARBA" id="ARBA00023002"/>
    </source>
</evidence>
<dbReference type="Pfam" id="PF23297">
    <property type="entry name" value="ACP_SdgA_C"/>
    <property type="match status" value="1"/>
</dbReference>
<gene>
    <name evidence="11" type="ORF">BD289DRAFT_76888</name>
</gene>
<dbReference type="InterPro" id="IPR056501">
    <property type="entry name" value="NAD-bd_HRPKS_sdrA"/>
</dbReference>
<evidence type="ECO:0000256" key="6">
    <source>
        <dbReference type="PROSITE-ProRule" id="PRU01363"/>
    </source>
</evidence>
<comment type="caution">
    <text evidence="6">Lacks conserved residue(s) required for the propagation of feature annotation.</text>
</comment>
<dbReference type="SMART" id="SM00827">
    <property type="entry name" value="PKS_AT"/>
    <property type="match status" value="1"/>
</dbReference>
<dbReference type="InterPro" id="IPR018201">
    <property type="entry name" value="Ketoacyl_synth_AS"/>
</dbReference>
<evidence type="ECO:0000259" key="10">
    <source>
        <dbReference type="PROSITE" id="PS52019"/>
    </source>
</evidence>
<dbReference type="Pfam" id="PF21089">
    <property type="entry name" value="PKS_DH_N"/>
    <property type="match status" value="1"/>
</dbReference>
<dbReference type="SUPFAM" id="SSF55048">
    <property type="entry name" value="Probable ACP-binding domain of malonyl-CoA ACP transacylase"/>
    <property type="match status" value="1"/>
</dbReference>
<dbReference type="InterPro" id="IPR049900">
    <property type="entry name" value="PKS_mFAS_DH"/>
</dbReference>
<dbReference type="GO" id="GO:0006633">
    <property type="term" value="P:fatty acid biosynthetic process"/>
    <property type="evidence" value="ECO:0007669"/>
    <property type="project" value="InterPro"/>
</dbReference>
<dbReference type="Proteomes" id="UP000241462">
    <property type="component" value="Unassembled WGS sequence"/>
</dbReference>
<accession>A0A2T2ZZF6</accession>
<dbReference type="Gene3D" id="3.40.366.10">
    <property type="entry name" value="Malonyl-Coenzyme A Acyl Carrier Protein, domain 2"/>
    <property type="match status" value="1"/>
</dbReference>
<feature type="domain" description="PKS/mFAS DH" evidence="10">
    <location>
        <begin position="813"/>
        <end position="1141"/>
    </location>
</feature>
<dbReference type="GO" id="GO:0004312">
    <property type="term" value="F:fatty acid synthase activity"/>
    <property type="evidence" value="ECO:0007669"/>
    <property type="project" value="TreeGrafter"/>
</dbReference>
<name>A0A2T2ZZF6_9PEZI</name>
<sequence>MLNTTGCAHAMQSNRLSHFFDLRGPSFTLDTACSSSLVALHTACQSIRNGESSVAITGACHLNLAPDSFISFSTGRLLSDSGRSIAFDERGTGFGRGEGCGIVVLKPLQQAIDDNDAIRAVILGTGINQDGKTPGITMPNGDAQERLINQVYASANLDRRDCAFVEAHGTGTKIGDPTEAGAIFRSLGGGRTVRDPLFIGSVKSNIGHLEAASGIAAVIKAALMLERGFILPNHDFKTPNKRIPWKEWNMSVPKAQRPWPKGKKYISVNNFGFGGTNAHAVLGKAPAGPKRPSNYRRTSRNNSLDDATSTGRRKLFVLSANDRQSLEATMANLVVYLEQRPEIFQSDLLNNLCYTLSKRSLLRWRVAIPAVTSFQLIEALNSKNIIPTKTAARGQGQIQNLAIGYIFTGQGAQWHAMGRELYGSSGFPVYTESLNRADRCLRKMGAQWSLVNELMHPEDAQSSKVSEAHISQPSCTAVQLCLVDLLSSWGVSPRAVTGHSSGEIAAAYAAGFISFEAAMAIAYHRGRMIPLLKSEYPNLKGTMMAVGGSEEEFQPLLDAVNSSPEMQTKGSQVRIACYNSPTSLTISGDADAITLLEKRIQETEPATFNRRLQVDVAYHSHQMNLVAKAYQASLASLPLPRSQSPVAFYSSLHGRLINGAECDAGYWVDNLTRPVRFNQALQLMSKGFAEKEACVNMLLELGPHSALQGPIKQILQAAGVAKDVSYTSMLVRKRDAVETAVEVAAAITANGGLVRLDAINAPCSSGADASKANTSTSMLTDLPRYAWNHKARYWHESRLSRMHTHRGATDRRSPLIGLEAMYSTATAPTWRNVVSLDDLPWARHHKIQGVVMFPLAGFAAMAMEAACERKRSSQAGGKEQEAYDTVELREVDVLKPLVFASDVVDGNGSVELSISLHRRRDEASGEDWEAFSICSWSSGADWTEHCVGLVRTAQRDAPTSSRDHSIIAATASAAVRDSAMHIRAQEITAFYSGLSDNLGVDYGPSFQCLQECKATKEHAVGRLDPTTAAEEKATCTSVIHPTTLESVLDMYWPILNCENTNMPTPQDTVYLASSIKSMAVTLSASGLVTPESLETYCTAQFDRQHPRATSVNIVSMISGKADVLVSVDGLVVSPILDGSSSGAGDSDDAPRKVCYKYEWETIEEKDQAAVIATLTATLRDSNVVLVCGEDGTSSNSLAKSLSSLLASTTTSHASLEIGLFDRLTEDQHSAAERIKSKMQDSTCVVLTELDTPFLFDPSSTQFASLQALTSTASRILWVTSGAYINASSPLSNMISGLSRTVRSETMLPFAHLDVQTAEERGVSEVICAVMANAFGGSPGASSDMEFAYHAGKITVPRVVHNEEMDRFVEHDTNPNALETQSYAEATSGGRALILELEITKASVNKANGTSVTVQNVHFVDDSEAKDAPLAEDEVEFEVKAVAASLNDFNSTSSSSSSSSSSSFTPTGLEASGVVTRVGSAVNNAQIQVGTSIACLTTAVNGRDNKSHGGFASFARASASLVMPLPSEDALSFEQGAALPLAYSTACYSLFDQARLEAGHKVLVTSALSPVGQAAISLAVSHGATVYAFAETQEERIATLSRYSTPGVHVLGPPSSTQSRDLSIREIYDTIMAATDNAAFDIVMDLATCRNQQSSLEKLWKASLADFGSLVNVEQAKLSNNENGSRQQRLQEVHSSSFLDSIHRAPRNTSHLTVDILSLAQQRPKILERAIARVSSLLQDGKVKALSDTRVLPFSQAHEAFNQLLRSDCTSSNNATFVLTPQPNDTIQAPPVIDPTTAVLLRADATYVIVGGTGGLGRSMAKWMARHGAGHIVLTSRSAHLTPALEKLSTEAQSCGSKIHVQQCDVSDESSVAALLEWVKNDASLPPVRGVVHSAMVLRDVLFEKMSYDEYTDVVEAKVKGAWNLHASLDGQEQSSATTPLDFFVVMSSVSAVVGNRGQAAYAAANTFLDSLVQHRRARDLPAVSLALAAVSDAGYLADSASDGSGNGGAGAARAEDVLRNLGGDAANHTICEGQVLALLRAAVVGGTTASCSGHVITGVGFGTAKVKSKPSLPFWADDAKFSHLKNAVSTSDSDNGDGSVKNAVSVSLTASLSDAEAEDIVCRGLVVKIAQVLMMEEDELDVTRSLTHYPLDSLTAIEIRNFITREYEASLQVLELLSSGSIQTLSGIVCRKSKIRQAA</sequence>
<dbReference type="EMBL" id="KZ678543">
    <property type="protein sequence ID" value="PSR80092.1"/>
    <property type="molecule type" value="Genomic_DNA"/>
</dbReference>
<dbReference type="SUPFAM" id="SSF53901">
    <property type="entry name" value="Thiolase-like"/>
    <property type="match status" value="2"/>
</dbReference>
<evidence type="ECO:0000259" key="9">
    <source>
        <dbReference type="PROSITE" id="PS52004"/>
    </source>
</evidence>
<dbReference type="SMART" id="SM00822">
    <property type="entry name" value="PKS_KR"/>
    <property type="match status" value="1"/>
</dbReference>
<dbReference type="Pfam" id="PF00109">
    <property type="entry name" value="ketoacyl-synt"/>
    <property type="match status" value="1"/>
</dbReference>
<dbReference type="Gene3D" id="3.90.180.10">
    <property type="entry name" value="Medium-chain alcohol dehydrogenases, catalytic domain"/>
    <property type="match status" value="1"/>
</dbReference>
<dbReference type="SUPFAM" id="SSF47336">
    <property type="entry name" value="ACP-like"/>
    <property type="match status" value="1"/>
</dbReference>
<dbReference type="Pfam" id="PF14765">
    <property type="entry name" value="PS-DH"/>
    <property type="match status" value="1"/>
</dbReference>
<dbReference type="Gene3D" id="1.10.1200.10">
    <property type="entry name" value="ACP-like"/>
    <property type="match status" value="1"/>
</dbReference>
<dbReference type="STRING" id="2025994.A0A2T2ZZF6"/>
<dbReference type="InterPro" id="IPR016039">
    <property type="entry name" value="Thiolase-like"/>
</dbReference>
<dbReference type="InterPro" id="IPR014031">
    <property type="entry name" value="Ketoacyl_synth_C"/>
</dbReference>
<dbReference type="GO" id="GO:0044550">
    <property type="term" value="P:secondary metabolite biosynthetic process"/>
    <property type="evidence" value="ECO:0007669"/>
    <property type="project" value="TreeGrafter"/>
</dbReference>
<evidence type="ECO:0000256" key="1">
    <source>
        <dbReference type="ARBA" id="ARBA00022450"/>
    </source>
</evidence>
<dbReference type="PANTHER" id="PTHR43775:SF13">
    <property type="entry name" value="POLYKETIDE SYNTHASE 1"/>
    <property type="match status" value="1"/>
</dbReference>
<dbReference type="InterPro" id="IPR016035">
    <property type="entry name" value="Acyl_Trfase/lysoPLipase"/>
</dbReference>
<dbReference type="InterPro" id="IPR011032">
    <property type="entry name" value="GroES-like_sf"/>
</dbReference>
<dbReference type="InterPro" id="IPR020807">
    <property type="entry name" value="PKS_DH"/>
</dbReference>
<dbReference type="InterPro" id="IPR049552">
    <property type="entry name" value="PKS_DH_N"/>
</dbReference>
<evidence type="ECO:0000256" key="5">
    <source>
        <dbReference type="ARBA" id="ARBA00023268"/>
    </source>
</evidence>
<dbReference type="InterPro" id="IPR001227">
    <property type="entry name" value="Ac_transferase_dom_sf"/>
</dbReference>
<dbReference type="InterPro" id="IPR050091">
    <property type="entry name" value="PKS_NRPS_Biosynth_Enz"/>
</dbReference>
<keyword evidence="5" id="KW-0511">Multifunctional enzyme</keyword>
<dbReference type="InterPro" id="IPR016036">
    <property type="entry name" value="Malonyl_transacylase_ACP-bd"/>
</dbReference>
<dbReference type="GO" id="GO:0004315">
    <property type="term" value="F:3-oxoacyl-[acyl-carrier-protein] synthase activity"/>
    <property type="evidence" value="ECO:0007669"/>
    <property type="project" value="InterPro"/>
</dbReference>
<organism evidence="11 12">
    <name type="scientific">Coniella lustricola</name>
    <dbReference type="NCBI Taxonomy" id="2025994"/>
    <lineage>
        <taxon>Eukaryota</taxon>
        <taxon>Fungi</taxon>
        <taxon>Dikarya</taxon>
        <taxon>Ascomycota</taxon>
        <taxon>Pezizomycotina</taxon>
        <taxon>Sordariomycetes</taxon>
        <taxon>Sordariomycetidae</taxon>
        <taxon>Diaporthales</taxon>
        <taxon>Schizoparmaceae</taxon>
        <taxon>Coniella</taxon>
    </lineage>
</organism>
<dbReference type="PROSITE" id="PS00606">
    <property type="entry name" value="KS3_1"/>
    <property type="match status" value="1"/>
</dbReference>
<evidence type="ECO:0000256" key="2">
    <source>
        <dbReference type="ARBA" id="ARBA00022553"/>
    </source>
</evidence>
<dbReference type="Pfam" id="PF00698">
    <property type="entry name" value="Acyl_transf_1"/>
    <property type="match status" value="1"/>
</dbReference>
<evidence type="ECO:0000313" key="12">
    <source>
        <dbReference type="Proteomes" id="UP000241462"/>
    </source>
</evidence>
<dbReference type="CDD" id="cd00833">
    <property type="entry name" value="PKS"/>
    <property type="match status" value="1"/>
</dbReference>
<dbReference type="InParanoid" id="A0A2T2ZZF6"/>
<dbReference type="InterPro" id="IPR014030">
    <property type="entry name" value="Ketoacyl_synth_N"/>
</dbReference>
<dbReference type="InterPro" id="IPR036291">
    <property type="entry name" value="NAD(P)-bd_dom_sf"/>
</dbReference>
<dbReference type="GO" id="GO:0016491">
    <property type="term" value="F:oxidoreductase activity"/>
    <property type="evidence" value="ECO:0007669"/>
    <property type="project" value="UniProtKB-KW"/>
</dbReference>
<keyword evidence="2" id="KW-0597">Phosphoprotein</keyword>
<dbReference type="Pfam" id="PF08659">
    <property type="entry name" value="KR"/>
    <property type="match status" value="1"/>
</dbReference>
<evidence type="ECO:0000313" key="11">
    <source>
        <dbReference type="EMBL" id="PSR80092.1"/>
    </source>
</evidence>
<reference evidence="11 12" key="1">
    <citation type="journal article" date="2018" name="Mycol. Prog.">
        <title>Coniella lustricola, a new species from submerged detritus.</title>
        <authorList>
            <person name="Raudabaugh D.B."/>
            <person name="Iturriaga T."/>
            <person name="Carver A."/>
            <person name="Mondo S."/>
            <person name="Pangilinan J."/>
            <person name="Lipzen A."/>
            <person name="He G."/>
            <person name="Amirebrahimi M."/>
            <person name="Grigoriev I.V."/>
            <person name="Miller A.N."/>
        </authorList>
    </citation>
    <scope>NUCLEOTIDE SEQUENCE [LARGE SCALE GENOMIC DNA]</scope>
    <source>
        <strain evidence="11 12">B22-T-1</strain>
    </source>
</reference>
<dbReference type="InterPro" id="IPR020841">
    <property type="entry name" value="PKS_Beta-ketoAc_synthase_dom"/>
</dbReference>
<dbReference type="InterPro" id="IPR013968">
    <property type="entry name" value="PKS_KR"/>
</dbReference>
<keyword evidence="4" id="KW-0560">Oxidoreductase</keyword>
<protein>
    <submittedName>
        <fullName evidence="11">Uncharacterized protein</fullName>
    </submittedName>
</protein>
<dbReference type="PROSITE" id="PS50075">
    <property type="entry name" value="CARRIER"/>
    <property type="match status" value="1"/>
</dbReference>
<dbReference type="SUPFAM" id="SSF51735">
    <property type="entry name" value="NAD(P)-binding Rossmann-fold domains"/>
    <property type="match status" value="2"/>
</dbReference>
<dbReference type="PANTHER" id="PTHR43775">
    <property type="entry name" value="FATTY ACID SYNTHASE"/>
    <property type="match status" value="1"/>
</dbReference>
<dbReference type="Pfam" id="PF16197">
    <property type="entry name" value="KAsynt_C_assoc"/>
    <property type="match status" value="1"/>
</dbReference>
<feature type="region of interest" description="C-terminal hotdog fold" evidence="6">
    <location>
        <begin position="980"/>
        <end position="1141"/>
    </location>
</feature>
<dbReference type="InterPro" id="IPR014043">
    <property type="entry name" value="Acyl_transferase_dom"/>
</dbReference>
<feature type="region of interest" description="N-terminal hotdog fold" evidence="6">
    <location>
        <begin position="813"/>
        <end position="957"/>
    </location>
</feature>
<dbReference type="GO" id="GO:0031177">
    <property type="term" value="F:phosphopantetheine binding"/>
    <property type="evidence" value="ECO:0007669"/>
    <property type="project" value="InterPro"/>
</dbReference>
<feature type="domain" description="Carrier" evidence="8">
    <location>
        <begin position="2116"/>
        <end position="2193"/>
    </location>
</feature>
<dbReference type="PROSITE" id="PS52019">
    <property type="entry name" value="PKS_MFAS_DH"/>
    <property type="match status" value="1"/>
</dbReference>
<dbReference type="SUPFAM" id="SSF52151">
    <property type="entry name" value="FabD/lysophospholipase-like"/>
    <property type="match status" value="1"/>
</dbReference>
<dbReference type="InterPro" id="IPR020806">
    <property type="entry name" value="PKS_PP-bd"/>
</dbReference>
<dbReference type="SMART" id="SM00825">
    <property type="entry name" value="PKS_KS"/>
    <property type="match status" value="1"/>
</dbReference>
<dbReference type="SMART" id="SM00826">
    <property type="entry name" value="PKS_DH"/>
    <property type="match status" value="1"/>
</dbReference>
<dbReference type="InterPro" id="IPR020843">
    <property type="entry name" value="ER"/>
</dbReference>
<feature type="region of interest" description="Disordered" evidence="7">
    <location>
        <begin position="284"/>
        <end position="308"/>
    </location>
</feature>
<dbReference type="CDD" id="cd05195">
    <property type="entry name" value="enoyl_red"/>
    <property type="match status" value="1"/>
</dbReference>
<keyword evidence="12" id="KW-1185">Reference proteome</keyword>
<keyword evidence="1" id="KW-0596">Phosphopantetheine</keyword>
<dbReference type="Gene3D" id="3.40.47.10">
    <property type="match status" value="1"/>
</dbReference>
<dbReference type="Pfam" id="PF02801">
    <property type="entry name" value="Ketoacyl-synt_C"/>
    <property type="match status" value="1"/>
</dbReference>
<dbReference type="InterPro" id="IPR049551">
    <property type="entry name" value="PKS_DH_C"/>
</dbReference>
<dbReference type="InterPro" id="IPR009081">
    <property type="entry name" value="PP-bd_ACP"/>
</dbReference>
<keyword evidence="3" id="KW-0808">Transferase</keyword>
<evidence type="ECO:0000259" key="8">
    <source>
        <dbReference type="PROSITE" id="PS50075"/>
    </source>
</evidence>
<dbReference type="PROSITE" id="PS52004">
    <property type="entry name" value="KS3_2"/>
    <property type="match status" value="1"/>
</dbReference>
<dbReference type="InterPro" id="IPR036736">
    <property type="entry name" value="ACP-like_sf"/>
</dbReference>
<dbReference type="Gene3D" id="3.40.50.720">
    <property type="entry name" value="NAD(P)-binding Rossmann-like Domain"/>
    <property type="match status" value="3"/>
</dbReference>
<dbReference type="SMART" id="SM00823">
    <property type="entry name" value="PKS_PP"/>
    <property type="match status" value="1"/>
</dbReference>
<dbReference type="Gene3D" id="3.10.129.110">
    <property type="entry name" value="Polyketide synthase dehydratase"/>
    <property type="match status" value="1"/>
</dbReference>
<dbReference type="SUPFAM" id="SSF50129">
    <property type="entry name" value="GroES-like"/>
    <property type="match status" value="1"/>
</dbReference>
<proteinExistence type="predicted"/>
<dbReference type="SMART" id="SM00829">
    <property type="entry name" value="PKS_ER"/>
    <property type="match status" value="1"/>
</dbReference>
<feature type="domain" description="Ketosynthase family 3 (KS3)" evidence="9">
    <location>
        <begin position="1"/>
        <end position="284"/>
    </location>
</feature>
<dbReference type="InterPro" id="IPR042104">
    <property type="entry name" value="PKS_dehydratase_sf"/>
</dbReference>
<dbReference type="OrthoDB" id="329835at2759"/>
<evidence type="ECO:0000256" key="7">
    <source>
        <dbReference type="SAM" id="MobiDB-lite"/>
    </source>
</evidence>
<dbReference type="InterPro" id="IPR057326">
    <property type="entry name" value="KR_dom"/>
</dbReference>
<dbReference type="Pfam" id="PF23114">
    <property type="entry name" value="NAD-bd_HRPKS_sdrA"/>
    <property type="match status" value="1"/>
</dbReference>
<dbReference type="InterPro" id="IPR032821">
    <property type="entry name" value="PKS_assoc"/>
</dbReference>